<dbReference type="CDD" id="cd15853">
    <property type="entry name" value="SNARE_Bet1"/>
    <property type="match status" value="1"/>
</dbReference>
<comment type="caution">
    <text evidence="12">The sequence shown here is derived from an EMBL/GenBank/DDBJ whole genome shotgun (WGS) entry which is preliminary data.</text>
</comment>
<keyword evidence="5 10" id="KW-1133">Transmembrane helix</keyword>
<keyword evidence="7 10" id="KW-0472">Membrane</keyword>
<evidence type="ECO:0000256" key="7">
    <source>
        <dbReference type="ARBA" id="ARBA00023136"/>
    </source>
</evidence>
<comment type="subcellular location">
    <subcellularLocation>
        <location evidence="8">Endomembrane system</location>
        <topology evidence="8">Single-pass type IV membrane protein</topology>
    </subcellularLocation>
    <subcellularLocation>
        <location evidence="1">Golgi apparatus membrane</location>
    </subcellularLocation>
</comment>
<evidence type="ECO:0000256" key="6">
    <source>
        <dbReference type="ARBA" id="ARBA00023034"/>
    </source>
</evidence>
<gene>
    <name evidence="12" type="ORF">K450DRAFT_225278</name>
</gene>
<dbReference type="SUPFAM" id="SSF58038">
    <property type="entry name" value="SNARE fusion complex"/>
    <property type="match status" value="1"/>
</dbReference>
<dbReference type="PROSITE" id="PS50192">
    <property type="entry name" value="T_SNARE"/>
    <property type="match status" value="1"/>
</dbReference>
<reference evidence="12" key="2">
    <citation type="journal article" date="2022" name="Proc. Natl. Acad. Sci. U.S.A.">
        <title>Diploid-dominant life cycles characterize the early evolution of Fungi.</title>
        <authorList>
            <person name="Amses K.R."/>
            <person name="Simmons D.R."/>
            <person name="Longcore J.E."/>
            <person name="Mondo S.J."/>
            <person name="Seto K."/>
            <person name="Jeronimo G.H."/>
            <person name="Bonds A.E."/>
            <person name="Quandt C.A."/>
            <person name="Davis W.J."/>
            <person name="Chang Y."/>
            <person name="Federici B.A."/>
            <person name="Kuo A."/>
            <person name="LaButti K."/>
            <person name="Pangilinan J."/>
            <person name="Andreopoulos W."/>
            <person name="Tritt A."/>
            <person name="Riley R."/>
            <person name="Hundley H."/>
            <person name="Johnson J."/>
            <person name="Lipzen A."/>
            <person name="Barry K."/>
            <person name="Lang B.F."/>
            <person name="Cuomo C.A."/>
            <person name="Buchler N.E."/>
            <person name="Grigoriev I.V."/>
            <person name="Spatafora J.W."/>
            <person name="Stajich J.E."/>
            <person name="James T.Y."/>
        </authorList>
    </citation>
    <scope>NUCLEOTIDE SEQUENCE</scope>
    <source>
        <strain evidence="12">AG</strain>
    </source>
</reference>
<evidence type="ECO:0000256" key="2">
    <source>
        <dbReference type="ARBA" id="ARBA00022448"/>
    </source>
</evidence>
<evidence type="ECO:0000313" key="13">
    <source>
        <dbReference type="Proteomes" id="UP001206595"/>
    </source>
</evidence>
<dbReference type="EMBL" id="MU620898">
    <property type="protein sequence ID" value="KAI8582880.1"/>
    <property type="molecule type" value="Genomic_DNA"/>
</dbReference>
<evidence type="ECO:0000256" key="4">
    <source>
        <dbReference type="ARBA" id="ARBA00022927"/>
    </source>
</evidence>
<dbReference type="InterPro" id="IPR000727">
    <property type="entry name" value="T_SNARE_dom"/>
</dbReference>
<dbReference type="Proteomes" id="UP001206595">
    <property type="component" value="Unassembled WGS sequence"/>
</dbReference>
<keyword evidence="2" id="KW-0813">Transport</keyword>
<organism evidence="12 13">
    <name type="scientific">Umbelopsis ramanniana AG</name>
    <dbReference type="NCBI Taxonomy" id="1314678"/>
    <lineage>
        <taxon>Eukaryota</taxon>
        <taxon>Fungi</taxon>
        <taxon>Fungi incertae sedis</taxon>
        <taxon>Mucoromycota</taxon>
        <taxon>Mucoromycotina</taxon>
        <taxon>Umbelopsidomycetes</taxon>
        <taxon>Umbelopsidales</taxon>
        <taxon>Umbelopsidaceae</taxon>
        <taxon>Umbelopsis</taxon>
    </lineage>
</organism>
<dbReference type="GeneID" id="75911696"/>
<dbReference type="PANTHER" id="PTHR12791">
    <property type="entry name" value="GOLGI SNARE BET1-RELATED"/>
    <property type="match status" value="1"/>
</dbReference>
<dbReference type="GO" id="GO:0000139">
    <property type="term" value="C:Golgi membrane"/>
    <property type="evidence" value="ECO:0007669"/>
    <property type="project" value="UniProtKB-SubCell"/>
</dbReference>
<keyword evidence="13" id="KW-1185">Reference proteome</keyword>
<feature type="domain" description="T-SNARE coiled-coil homology" evidence="11">
    <location>
        <begin position="71"/>
        <end position="133"/>
    </location>
</feature>
<evidence type="ECO:0000256" key="5">
    <source>
        <dbReference type="ARBA" id="ARBA00022989"/>
    </source>
</evidence>
<evidence type="ECO:0000259" key="11">
    <source>
        <dbReference type="PROSITE" id="PS50192"/>
    </source>
</evidence>
<dbReference type="RefSeq" id="XP_051447884.1">
    <property type="nucleotide sequence ID" value="XM_051586348.1"/>
</dbReference>
<keyword evidence="3 10" id="KW-0812">Transmembrane</keyword>
<sequence>MSRQFGSNNVRQYQNQNLHNRAALLGDYRDDRPGSAGSGRFTPTRFGALSSDQNGQVEGSYSVKMDDGHLDYLESQNEEKIHGLSAKVAILKNITGKIGDEIRSGNSLLDTMNDQFSHTGSILGDTFSKFKVMAAKEGGMTMCYMVFFIVFVVALAYYLFFR</sequence>
<dbReference type="InterPro" id="IPR039899">
    <property type="entry name" value="BET1_SNARE"/>
</dbReference>
<evidence type="ECO:0000313" key="12">
    <source>
        <dbReference type="EMBL" id="KAI8582880.1"/>
    </source>
</evidence>
<evidence type="ECO:0000256" key="9">
    <source>
        <dbReference type="SAM" id="MobiDB-lite"/>
    </source>
</evidence>
<protein>
    <recommendedName>
        <fullName evidence="11">t-SNARE coiled-coil homology domain-containing protein</fullName>
    </recommendedName>
</protein>
<dbReference type="AlphaFoldDB" id="A0AAD5EIE5"/>
<accession>A0AAD5EIE5</accession>
<evidence type="ECO:0000256" key="8">
    <source>
        <dbReference type="ARBA" id="ARBA00046280"/>
    </source>
</evidence>
<feature type="region of interest" description="Disordered" evidence="9">
    <location>
        <begin position="27"/>
        <end position="49"/>
    </location>
</feature>
<feature type="transmembrane region" description="Helical" evidence="10">
    <location>
        <begin position="141"/>
        <end position="160"/>
    </location>
</feature>
<proteinExistence type="predicted"/>
<reference evidence="12" key="1">
    <citation type="submission" date="2021-06" db="EMBL/GenBank/DDBJ databases">
        <authorList>
            <consortium name="DOE Joint Genome Institute"/>
            <person name="Mondo S.J."/>
            <person name="Amses K.R."/>
            <person name="Simmons D.R."/>
            <person name="Longcore J.E."/>
            <person name="Seto K."/>
            <person name="Alves G.H."/>
            <person name="Bonds A.E."/>
            <person name="Quandt C.A."/>
            <person name="Davis W.J."/>
            <person name="Chang Y."/>
            <person name="Letcher P.M."/>
            <person name="Powell M.J."/>
            <person name="Kuo A."/>
            <person name="Labutti K."/>
            <person name="Pangilinan J."/>
            <person name="Andreopoulos W."/>
            <person name="Tritt A."/>
            <person name="Riley R."/>
            <person name="Hundley H."/>
            <person name="Johnson J."/>
            <person name="Lipzen A."/>
            <person name="Barry K."/>
            <person name="Berbee M.L."/>
            <person name="Buchler N.E."/>
            <person name="Grigoriev I.V."/>
            <person name="Spatafora J.W."/>
            <person name="Stajich J.E."/>
            <person name="James T.Y."/>
        </authorList>
    </citation>
    <scope>NUCLEOTIDE SEQUENCE</scope>
    <source>
        <strain evidence="12">AG</strain>
    </source>
</reference>
<dbReference type="Gene3D" id="1.20.5.110">
    <property type="match status" value="1"/>
</dbReference>
<name>A0AAD5EIE5_UMBRA</name>
<evidence type="ECO:0000256" key="3">
    <source>
        <dbReference type="ARBA" id="ARBA00022692"/>
    </source>
</evidence>
<keyword evidence="6" id="KW-0333">Golgi apparatus</keyword>
<evidence type="ECO:0000256" key="10">
    <source>
        <dbReference type="SAM" id="Phobius"/>
    </source>
</evidence>
<evidence type="ECO:0000256" key="1">
    <source>
        <dbReference type="ARBA" id="ARBA00004394"/>
    </source>
</evidence>
<keyword evidence="4" id="KW-0653">Protein transport</keyword>
<dbReference type="GO" id="GO:0015031">
    <property type="term" value="P:protein transport"/>
    <property type="evidence" value="ECO:0007669"/>
    <property type="project" value="UniProtKB-KW"/>
</dbReference>